<feature type="transmembrane region" description="Helical" evidence="2">
    <location>
        <begin position="60"/>
        <end position="87"/>
    </location>
</feature>
<name>A0ABQ2W7H6_9ACTN</name>
<reference evidence="4" key="1">
    <citation type="journal article" date="2019" name="Int. J. Syst. Evol. Microbiol.">
        <title>The Global Catalogue of Microorganisms (GCM) 10K type strain sequencing project: providing services to taxonomists for standard genome sequencing and annotation.</title>
        <authorList>
            <consortium name="The Broad Institute Genomics Platform"/>
            <consortium name="The Broad Institute Genome Sequencing Center for Infectious Disease"/>
            <person name="Wu L."/>
            <person name="Ma J."/>
        </authorList>
    </citation>
    <scope>NUCLEOTIDE SEQUENCE [LARGE SCALE GENOMIC DNA]</scope>
    <source>
        <strain evidence="4">JCM 4376</strain>
    </source>
</reference>
<gene>
    <name evidence="3" type="ORF">GCM10015535_50830</name>
</gene>
<feature type="transmembrane region" description="Helical" evidence="2">
    <location>
        <begin position="137"/>
        <end position="155"/>
    </location>
</feature>
<dbReference type="EMBL" id="BMTF01000019">
    <property type="protein sequence ID" value="GGV91684.1"/>
    <property type="molecule type" value="Genomic_DNA"/>
</dbReference>
<keyword evidence="2" id="KW-0472">Membrane</keyword>
<protein>
    <recommendedName>
        <fullName evidence="5">DUF2269 domain-containing protein</fullName>
    </recommendedName>
</protein>
<evidence type="ECO:0000256" key="2">
    <source>
        <dbReference type="SAM" id="Phobius"/>
    </source>
</evidence>
<comment type="caution">
    <text evidence="3">The sequence shown here is derived from an EMBL/GenBank/DDBJ whole genome shotgun (WGS) entry which is preliminary data.</text>
</comment>
<accession>A0ABQ2W7H6</accession>
<keyword evidence="4" id="KW-1185">Reference proteome</keyword>
<organism evidence="3 4">
    <name type="scientific">Streptomyces gelaticus</name>
    <dbReference type="NCBI Taxonomy" id="285446"/>
    <lineage>
        <taxon>Bacteria</taxon>
        <taxon>Bacillati</taxon>
        <taxon>Actinomycetota</taxon>
        <taxon>Actinomycetes</taxon>
        <taxon>Kitasatosporales</taxon>
        <taxon>Streptomycetaceae</taxon>
        <taxon>Streptomyces</taxon>
    </lineage>
</organism>
<evidence type="ECO:0008006" key="5">
    <source>
        <dbReference type="Google" id="ProtNLM"/>
    </source>
</evidence>
<evidence type="ECO:0000256" key="1">
    <source>
        <dbReference type="SAM" id="MobiDB-lite"/>
    </source>
</evidence>
<sequence>MSASVPHEAATHLKERTTNESVLYAEASTRDYSRCRTPDHSAPGTVFHVKPLKRSARRSLLVAHVAVSVGWLGLTVGLLALAITAFSTADLATARAATRAMKVFGDWLIVPVALFSLFSGLVLALGTPWGLARHRWVWTKFWLTLITVALSVFSLRPGIDEAAERGTVDVDLVVAPSVATATYLFITAISVLKPWGPTRRGHRLRRSPGAGKGVDERTPRRTA</sequence>
<keyword evidence="2" id="KW-1133">Transmembrane helix</keyword>
<feature type="region of interest" description="Disordered" evidence="1">
    <location>
        <begin position="200"/>
        <end position="223"/>
    </location>
</feature>
<proteinExistence type="predicted"/>
<dbReference type="Proteomes" id="UP000660675">
    <property type="component" value="Unassembled WGS sequence"/>
</dbReference>
<feature type="transmembrane region" description="Helical" evidence="2">
    <location>
        <begin position="175"/>
        <end position="196"/>
    </location>
</feature>
<feature type="transmembrane region" description="Helical" evidence="2">
    <location>
        <begin position="107"/>
        <end position="125"/>
    </location>
</feature>
<evidence type="ECO:0000313" key="3">
    <source>
        <dbReference type="EMBL" id="GGV91684.1"/>
    </source>
</evidence>
<keyword evidence="2" id="KW-0812">Transmembrane</keyword>
<evidence type="ECO:0000313" key="4">
    <source>
        <dbReference type="Proteomes" id="UP000660675"/>
    </source>
</evidence>
<feature type="compositionally biased region" description="Basic and acidic residues" evidence="1">
    <location>
        <begin position="213"/>
        <end position="223"/>
    </location>
</feature>